<dbReference type="Pfam" id="PF02311">
    <property type="entry name" value="AraC_binding"/>
    <property type="match status" value="1"/>
</dbReference>
<dbReference type="PROSITE" id="PS00041">
    <property type="entry name" value="HTH_ARAC_FAMILY_1"/>
    <property type="match status" value="1"/>
</dbReference>
<dbReference type="Pfam" id="PF12833">
    <property type="entry name" value="HTH_18"/>
    <property type="match status" value="1"/>
</dbReference>
<dbReference type="InterPro" id="IPR037923">
    <property type="entry name" value="HTH-like"/>
</dbReference>
<keyword evidence="1" id="KW-0805">Transcription regulation</keyword>
<dbReference type="InterPro" id="IPR018062">
    <property type="entry name" value="HTH_AraC-typ_CS"/>
</dbReference>
<dbReference type="Gene3D" id="1.10.10.60">
    <property type="entry name" value="Homeodomain-like"/>
    <property type="match status" value="1"/>
</dbReference>
<evidence type="ECO:0000256" key="1">
    <source>
        <dbReference type="ARBA" id="ARBA00023015"/>
    </source>
</evidence>
<dbReference type="SUPFAM" id="SSF46689">
    <property type="entry name" value="Homeodomain-like"/>
    <property type="match status" value="2"/>
</dbReference>
<accession>A0ABN4TRD6</accession>
<dbReference type="InterPro" id="IPR050204">
    <property type="entry name" value="AraC_XylS_family_regulators"/>
</dbReference>
<dbReference type="SMART" id="SM00342">
    <property type="entry name" value="HTH_ARAC"/>
    <property type="match status" value="1"/>
</dbReference>
<evidence type="ECO:0000256" key="4">
    <source>
        <dbReference type="ARBA" id="ARBA00023163"/>
    </source>
</evidence>
<evidence type="ECO:0000313" key="7">
    <source>
        <dbReference type="Proteomes" id="UP000177515"/>
    </source>
</evidence>
<evidence type="ECO:0000256" key="3">
    <source>
        <dbReference type="ARBA" id="ARBA00023159"/>
    </source>
</evidence>
<keyword evidence="4" id="KW-0804">Transcription</keyword>
<dbReference type="RefSeq" id="WP_071072205.1">
    <property type="nucleotide sequence ID" value="NZ_CP017755.1"/>
</dbReference>
<protein>
    <submittedName>
        <fullName evidence="6">AraC family transcriptional regulator</fullName>
    </submittedName>
</protein>
<sequence length="278" mass="31207">MNSVPLTVKETIAPTFWRDETLPFIEARSIQGGRQVCYAKHAHDTFSIGAITGGRSTYLNGRVQEHVGAGAVVVINPEDVHACNPIDNQPWSYRMFYVNVSWLMDLQHELGFSHNCGFRAFSTTMTTRPDLYAGLNRLYAVCTDEHADHLKKHSAALTFFSEVQQALSPAPALTGSPNRKLVRAAEYIRENCTRSLKLAEICAAADLSASYLIRSFKDRYGMTPHAYLINCRIEYSRSELRRGRAIADVAIEAGFSDQAHLQRTFRQFVAATPRQYRG</sequence>
<dbReference type="PROSITE" id="PS01124">
    <property type="entry name" value="HTH_ARAC_FAMILY_2"/>
    <property type="match status" value="1"/>
</dbReference>
<proteinExistence type="predicted"/>
<dbReference type="PANTHER" id="PTHR46796:SF2">
    <property type="entry name" value="TRANSCRIPTIONAL REGULATORY PROTEIN"/>
    <property type="match status" value="1"/>
</dbReference>
<organism evidence="6 7">
    <name type="scientific">Cupriavidus malaysiensis</name>
    <dbReference type="NCBI Taxonomy" id="367825"/>
    <lineage>
        <taxon>Bacteria</taxon>
        <taxon>Pseudomonadati</taxon>
        <taxon>Pseudomonadota</taxon>
        <taxon>Betaproteobacteria</taxon>
        <taxon>Burkholderiales</taxon>
        <taxon>Burkholderiaceae</taxon>
        <taxon>Cupriavidus</taxon>
    </lineage>
</organism>
<evidence type="ECO:0000256" key="2">
    <source>
        <dbReference type="ARBA" id="ARBA00023125"/>
    </source>
</evidence>
<dbReference type="EMBL" id="CP017755">
    <property type="protein sequence ID" value="AOZ09618.1"/>
    <property type="molecule type" value="Genomic_DNA"/>
</dbReference>
<keyword evidence="3" id="KW-0010">Activator</keyword>
<dbReference type="InterPro" id="IPR003313">
    <property type="entry name" value="AraC-bd"/>
</dbReference>
<keyword evidence="2" id="KW-0238">DNA-binding</keyword>
<evidence type="ECO:0000313" key="6">
    <source>
        <dbReference type="EMBL" id="AOZ09618.1"/>
    </source>
</evidence>
<feature type="domain" description="HTH araC/xylS-type" evidence="5">
    <location>
        <begin position="182"/>
        <end position="278"/>
    </location>
</feature>
<dbReference type="PANTHER" id="PTHR46796">
    <property type="entry name" value="HTH-TYPE TRANSCRIPTIONAL ACTIVATOR RHAS-RELATED"/>
    <property type="match status" value="1"/>
</dbReference>
<dbReference type="InterPro" id="IPR018060">
    <property type="entry name" value="HTH_AraC"/>
</dbReference>
<dbReference type="SUPFAM" id="SSF51215">
    <property type="entry name" value="Regulatory protein AraC"/>
    <property type="match status" value="1"/>
</dbReference>
<evidence type="ECO:0000259" key="5">
    <source>
        <dbReference type="PROSITE" id="PS01124"/>
    </source>
</evidence>
<dbReference type="Proteomes" id="UP000177515">
    <property type="component" value="Chromosome 2"/>
</dbReference>
<name>A0ABN4TRD6_9BURK</name>
<gene>
    <name evidence="6" type="ORF">BKK80_28250</name>
</gene>
<keyword evidence="7" id="KW-1185">Reference proteome</keyword>
<reference evidence="6 7" key="1">
    <citation type="submission" date="2016-10" db="EMBL/GenBank/DDBJ databases">
        <title>Complete genome sequences of three Cupriavidus strains isolated from various Malaysian environments.</title>
        <authorList>
            <person name="Abdullah A.A.-A."/>
            <person name="Shafie N.A.H."/>
            <person name="Lau N.S."/>
        </authorList>
    </citation>
    <scope>NUCLEOTIDE SEQUENCE [LARGE SCALE GENOMIC DNA]</scope>
    <source>
        <strain evidence="6 7">USMAA1020</strain>
    </source>
</reference>
<dbReference type="InterPro" id="IPR009057">
    <property type="entry name" value="Homeodomain-like_sf"/>
</dbReference>